<organism evidence="2">
    <name type="scientific">marine sediment metagenome</name>
    <dbReference type="NCBI Taxonomy" id="412755"/>
    <lineage>
        <taxon>unclassified sequences</taxon>
        <taxon>metagenomes</taxon>
        <taxon>ecological metagenomes</taxon>
    </lineage>
</organism>
<name>X1HQM0_9ZZZZ</name>
<feature type="non-terminal residue" evidence="2">
    <location>
        <position position="291"/>
    </location>
</feature>
<evidence type="ECO:0000313" key="2">
    <source>
        <dbReference type="EMBL" id="GAH59365.1"/>
    </source>
</evidence>
<dbReference type="InterPro" id="IPR039448">
    <property type="entry name" value="Beta_helix"/>
</dbReference>
<dbReference type="Pfam" id="PF13229">
    <property type="entry name" value="Beta_helix"/>
    <property type="match status" value="1"/>
</dbReference>
<proteinExistence type="predicted"/>
<dbReference type="Gene3D" id="2.160.20.10">
    <property type="entry name" value="Single-stranded right-handed beta-helix, Pectin lyase-like"/>
    <property type="match status" value="1"/>
</dbReference>
<accession>X1HQM0</accession>
<comment type="caution">
    <text evidence="2">The sequence shown here is derived from an EMBL/GenBank/DDBJ whole genome shotgun (WGS) entry which is preliminary data.</text>
</comment>
<feature type="non-terminal residue" evidence="2">
    <location>
        <position position="1"/>
    </location>
</feature>
<sequence length="291" mass="31094">LNWGLDNISADPCFIDPGYWDSNDLWVEGDYHLHLDSPCIDGADPDYIPEDGETDIDGDQRGIGGRVDIGADEYRDNHILVPSEYPTIQAAIDVAFNGDTIVVLPGIHTGDGNRDIDFKGKPITVRSIAPNDPNVVAATIIDCNGTQSDPHRGFYFHSQEDAASVLKGLTIINGYAPLEELGGYMYSIGGAILCLENSSPTISKCMFVGNMAENGLGGVMYNDSNSSPGLTNCMFTGNSADVGGGMFNYSSNPVLINCIFSGNWADDGGGTFNDYSNPILINCTFSGNYAD</sequence>
<dbReference type="InterPro" id="IPR012334">
    <property type="entry name" value="Pectin_lyas_fold"/>
</dbReference>
<dbReference type="SUPFAM" id="SSF51126">
    <property type="entry name" value="Pectin lyase-like"/>
    <property type="match status" value="1"/>
</dbReference>
<dbReference type="InterPro" id="IPR011050">
    <property type="entry name" value="Pectin_lyase_fold/virulence"/>
</dbReference>
<feature type="domain" description="Right handed beta helix" evidence="1">
    <location>
        <begin position="190"/>
        <end position="289"/>
    </location>
</feature>
<gene>
    <name evidence="2" type="ORF">S03H2_30864</name>
</gene>
<reference evidence="2" key="1">
    <citation type="journal article" date="2014" name="Front. Microbiol.">
        <title>High frequency of phylogenetically diverse reductive dehalogenase-homologous genes in deep subseafloor sedimentary metagenomes.</title>
        <authorList>
            <person name="Kawai M."/>
            <person name="Futagami T."/>
            <person name="Toyoda A."/>
            <person name="Takaki Y."/>
            <person name="Nishi S."/>
            <person name="Hori S."/>
            <person name="Arai W."/>
            <person name="Tsubouchi T."/>
            <person name="Morono Y."/>
            <person name="Uchiyama I."/>
            <person name="Ito T."/>
            <person name="Fujiyama A."/>
            <person name="Inagaki F."/>
            <person name="Takami H."/>
        </authorList>
    </citation>
    <scope>NUCLEOTIDE SEQUENCE</scope>
    <source>
        <strain evidence="2">Expedition CK06-06</strain>
    </source>
</reference>
<protein>
    <recommendedName>
        <fullName evidence="1">Right handed beta helix domain-containing protein</fullName>
    </recommendedName>
</protein>
<dbReference type="EMBL" id="BARU01018687">
    <property type="protein sequence ID" value="GAH59365.1"/>
    <property type="molecule type" value="Genomic_DNA"/>
</dbReference>
<dbReference type="AlphaFoldDB" id="X1HQM0"/>
<evidence type="ECO:0000259" key="1">
    <source>
        <dbReference type="Pfam" id="PF13229"/>
    </source>
</evidence>